<proteinExistence type="predicted"/>
<name>A0A816QTV2_BRANA</name>
<protein>
    <submittedName>
        <fullName evidence="1">(rape) hypothetical protein</fullName>
    </submittedName>
</protein>
<sequence length="98" mass="11354">MELVLGNSTQTPMDPFVASLVDRSSSVWFGFCPQPPFPHLYIQSTILFFIHQSSPSSLSSTRRHRAVFTMLQERQLLEALNFHPIFWGPYFNISFNFL</sequence>
<accession>A0A816QTV2</accession>
<reference evidence="1" key="1">
    <citation type="submission" date="2021-01" db="EMBL/GenBank/DDBJ databases">
        <authorList>
            <consortium name="Genoscope - CEA"/>
            <person name="William W."/>
        </authorList>
    </citation>
    <scope>NUCLEOTIDE SEQUENCE</scope>
</reference>
<dbReference type="EMBL" id="HG994370">
    <property type="protein sequence ID" value="CAF2063320.1"/>
    <property type="molecule type" value="Genomic_DNA"/>
</dbReference>
<organism evidence="1">
    <name type="scientific">Brassica napus</name>
    <name type="common">Rape</name>
    <dbReference type="NCBI Taxonomy" id="3708"/>
    <lineage>
        <taxon>Eukaryota</taxon>
        <taxon>Viridiplantae</taxon>
        <taxon>Streptophyta</taxon>
        <taxon>Embryophyta</taxon>
        <taxon>Tracheophyta</taxon>
        <taxon>Spermatophyta</taxon>
        <taxon>Magnoliopsida</taxon>
        <taxon>eudicotyledons</taxon>
        <taxon>Gunneridae</taxon>
        <taxon>Pentapetalae</taxon>
        <taxon>rosids</taxon>
        <taxon>malvids</taxon>
        <taxon>Brassicales</taxon>
        <taxon>Brassicaceae</taxon>
        <taxon>Brassiceae</taxon>
        <taxon>Brassica</taxon>
    </lineage>
</organism>
<dbReference type="AlphaFoldDB" id="A0A816QTV2"/>
<gene>
    <name evidence="1" type="ORF">DARMORV10_C06P42130.1</name>
</gene>
<evidence type="ECO:0000313" key="1">
    <source>
        <dbReference type="EMBL" id="CAF2063320.1"/>
    </source>
</evidence>
<dbReference type="Proteomes" id="UP001295469">
    <property type="component" value="Chromosome C06"/>
</dbReference>